<feature type="non-terminal residue" evidence="2">
    <location>
        <position position="139"/>
    </location>
</feature>
<dbReference type="InterPro" id="IPR028098">
    <property type="entry name" value="Glyco_trans_4-like_N"/>
</dbReference>
<evidence type="ECO:0000313" key="2">
    <source>
        <dbReference type="EMBL" id="SVC77219.1"/>
    </source>
</evidence>
<accession>A0A382PV43</accession>
<organism evidence="2">
    <name type="scientific">marine metagenome</name>
    <dbReference type="NCBI Taxonomy" id="408172"/>
    <lineage>
        <taxon>unclassified sequences</taxon>
        <taxon>metagenomes</taxon>
        <taxon>ecological metagenomes</taxon>
    </lineage>
</organism>
<protein>
    <recommendedName>
        <fullName evidence="1">Glycosyltransferase subfamily 4-like N-terminal domain-containing protein</fullName>
    </recommendedName>
</protein>
<evidence type="ECO:0000259" key="1">
    <source>
        <dbReference type="Pfam" id="PF13579"/>
    </source>
</evidence>
<reference evidence="2" key="1">
    <citation type="submission" date="2018-05" db="EMBL/GenBank/DDBJ databases">
        <authorList>
            <person name="Lanie J.A."/>
            <person name="Ng W.-L."/>
            <person name="Kazmierczak K.M."/>
            <person name="Andrzejewski T.M."/>
            <person name="Davidsen T.M."/>
            <person name="Wayne K.J."/>
            <person name="Tettelin H."/>
            <person name="Glass J.I."/>
            <person name="Rusch D."/>
            <person name="Podicherti R."/>
            <person name="Tsui H.-C.T."/>
            <person name="Winkler M.E."/>
        </authorList>
    </citation>
    <scope>NUCLEOTIDE SEQUENCE</scope>
</reference>
<sequence>MLELAEELHSRKHHVTVITTWPEYNLDQDATARSFSEKEIENGITVLRVKTLPHHNVNYLLRGVAQLLMPVKFLRKLRQYDIMPDAVVVYSPPLPLALVGSWLQRSNVRFLLNVQDLFPQNAIDLGILSNPLQIIFFRA</sequence>
<proteinExistence type="predicted"/>
<dbReference type="Gene3D" id="3.40.50.2000">
    <property type="entry name" value="Glycogen Phosphorylase B"/>
    <property type="match status" value="1"/>
</dbReference>
<dbReference type="Pfam" id="PF13579">
    <property type="entry name" value="Glyco_trans_4_4"/>
    <property type="match status" value="1"/>
</dbReference>
<dbReference type="AlphaFoldDB" id="A0A382PV43"/>
<dbReference type="SUPFAM" id="SSF53756">
    <property type="entry name" value="UDP-Glycosyltransferase/glycogen phosphorylase"/>
    <property type="match status" value="1"/>
</dbReference>
<name>A0A382PV43_9ZZZZ</name>
<dbReference type="EMBL" id="UINC01110006">
    <property type="protein sequence ID" value="SVC77219.1"/>
    <property type="molecule type" value="Genomic_DNA"/>
</dbReference>
<feature type="domain" description="Glycosyltransferase subfamily 4-like N-terminal" evidence="1">
    <location>
        <begin position="2"/>
        <end position="120"/>
    </location>
</feature>
<gene>
    <name evidence="2" type="ORF">METZ01_LOCUS330073</name>
</gene>